<dbReference type="AlphaFoldDB" id="A0A256G3W1"/>
<dbReference type="RefSeq" id="WP_143850895.1">
    <property type="nucleotide sequence ID" value="NZ_NNRJ01000010.1"/>
</dbReference>
<dbReference type="Gene3D" id="3.40.630.30">
    <property type="match status" value="1"/>
</dbReference>
<name>A0A256G3W1_9HYPH</name>
<reference evidence="2 3" key="1">
    <citation type="submission" date="2017-07" db="EMBL/GenBank/DDBJ databases">
        <title>Phylogenetic study on the rhizospheric bacterium Ochrobactrum sp. A44.</title>
        <authorList>
            <person name="Krzyzanowska D.M."/>
            <person name="Ossowicki A."/>
            <person name="Rajewska M."/>
            <person name="Maciag T."/>
            <person name="Kaczynski Z."/>
            <person name="Czerwicka M."/>
            <person name="Jafra S."/>
        </authorList>
    </citation>
    <scope>NUCLEOTIDE SEQUENCE [LARGE SCALE GENOMIC DNA]</scope>
    <source>
        <strain evidence="2 3">DSM 7216</strain>
    </source>
</reference>
<comment type="caution">
    <text evidence="2">The sequence shown here is derived from an EMBL/GenBank/DDBJ whole genome shotgun (WGS) entry which is preliminary data.</text>
</comment>
<evidence type="ECO:0000259" key="1">
    <source>
        <dbReference type="Pfam" id="PF00583"/>
    </source>
</evidence>
<dbReference type="EMBL" id="NNRJ01000010">
    <property type="protein sequence ID" value="OYR21787.1"/>
    <property type="molecule type" value="Genomic_DNA"/>
</dbReference>
<keyword evidence="2" id="KW-0808">Transferase</keyword>
<organism evidence="2 3">
    <name type="scientific">Brucella thiophenivorans</name>
    <dbReference type="NCBI Taxonomy" id="571255"/>
    <lineage>
        <taxon>Bacteria</taxon>
        <taxon>Pseudomonadati</taxon>
        <taxon>Pseudomonadota</taxon>
        <taxon>Alphaproteobacteria</taxon>
        <taxon>Hyphomicrobiales</taxon>
        <taxon>Brucellaceae</taxon>
        <taxon>Brucella/Ochrobactrum group</taxon>
        <taxon>Brucella</taxon>
    </lineage>
</organism>
<dbReference type="Proteomes" id="UP000215590">
    <property type="component" value="Unassembled WGS sequence"/>
</dbReference>
<dbReference type="Pfam" id="PF00583">
    <property type="entry name" value="Acetyltransf_1"/>
    <property type="match status" value="1"/>
</dbReference>
<dbReference type="GO" id="GO:0016747">
    <property type="term" value="F:acyltransferase activity, transferring groups other than amino-acyl groups"/>
    <property type="evidence" value="ECO:0007669"/>
    <property type="project" value="InterPro"/>
</dbReference>
<evidence type="ECO:0000313" key="3">
    <source>
        <dbReference type="Proteomes" id="UP000215590"/>
    </source>
</evidence>
<sequence>MSIFDSNLPTFFVMEERAEFSEFLRVTNTTENPYIVFTLKGSVIACGGLTIQKGKRKASLSWGIVDRAFHRKGLGTRLTQDRLT</sequence>
<dbReference type="InterPro" id="IPR016181">
    <property type="entry name" value="Acyl_CoA_acyltransferase"/>
</dbReference>
<protein>
    <submittedName>
        <fullName evidence="2">Acetyltransferase, gnat family domain protein</fullName>
    </submittedName>
</protein>
<gene>
    <name evidence="2" type="ORF">CEV31_0626</name>
</gene>
<keyword evidence="3" id="KW-1185">Reference proteome</keyword>
<feature type="non-terminal residue" evidence="2">
    <location>
        <position position="84"/>
    </location>
</feature>
<feature type="domain" description="N-acetyltransferase" evidence="1">
    <location>
        <begin position="3"/>
        <end position="79"/>
    </location>
</feature>
<proteinExistence type="predicted"/>
<dbReference type="InterPro" id="IPR000182">
    <property type="entry name" value="GNAT_dom"/>
</dbReference>
<dbReference type="OrthoDB" id="2380306at2"/>
<dbReference type="SUPFAM" id="SSF55729">
    <property type="entry name" value="Acyl-CoA N-acyltransferases (Nat)"/>
    <property type="match status" value="1"/>
</dbReference>
<dbReference type="CDD" id="cd04301">
    <property type="entry name" value="NAT_SF"/>
    <property type="match status" value="1"/>
</dbReference>
<accession>A0A256G3W1</accession>
<evidence type="ECO:0000313" key="2">
    <source>
        <dbReference type="EMBL" id="OYR21787.1"/>
    </source>
</evidence>